<accession>A0A1E3VS18</accession>
<name>A0A1E3VS18_9HYPH</name>
<dbReference type="EMBL" id="LPWE01000005">
    <property type="protein sequence ID" value="ODR96302.1"/>
    <property type="molecule type" value="Genomic_DNA"/>
</dbReference>
<keyword evidence="1" id="KW-0812">Transmembrane</keyword>
<protein>
    <recommendedName>
        <fullName evidence="2">LssY-like C-terminal domain-containing protein</fullName>
    </recommendedName>
</protein>
<dbReference type="STRING" id="1774970.AUC70_15560"/>
<organism evidence="3 4">
    <name type="scientific">Methyloceanibacter stevinii</name>
    <dbReference type="NCBI Taxonomy" id="1774970"/>
    <lineage>
        <taxon>Bacteria</taxon>
        <taxon>Pseudomonadati</taxon>
        <taxon>Pseudomonadota</taxon>
        <taxon>Alphaproteobacteria</taxon>
        <taxon>Hyphomicrobiales</taxon>
        <taxon>Hyphomicrobiaceae</taxon>
        <taxon>Methyloceanibacter</taxon>
    </lineage>
</organism>
<keyword evidence="4" id="KW-1185">Reference proteome</keyword>
<dbReference type="Proteomes" id="UP000094172">
    <property type="component" value="Unassembled WGS sequence"/>
</dbReference>
<gene>
    <name evidence="3" type="ORF">AUC70_15560</name>
</gene>
<proteinExistence type="predicted"/>
<comment type="caution">
    <text evidence="3">The sequence shown here is derived from an EMBL/GenBank/DDBJ whole genome shotgun (WGS) entry which is preliminary data.</text>
</comment>
<keyword evidence="1" id="KW-0472">Membrane</keyword>
<dbReference type="RefSeq" id="WP_069443632.1">
    <property type="nucleotide sequence ID" value="NZ_LPWE01000005.1"/>
</dbReference>
<feature type="transmembrane region" description="Helical" evidence="1">
    <location>
        <begin position="12"/>
        <end position="31"/>
    </location>
</feature>
<feature type="domain" description="LssY-like C-terminal" evidence="2">
    <location>
        <begin position="67"/>
        <end position="261"/>
    </location>
</feature>
<dbReference type="AlphaFoldDB" id="A0A1E3VS18"/>
<feature type="transmembrane region" description="Helical" evidence="1">
    <location>
        <begin position="37"/>
        <end position="57"/>
    </location>
</feature>
<evidence type="ECO:0000256" key="1">
    <source>
        <dbReference type="SAM" id="Phobius"/>
    </source>
</evidence>
<dbReference type="Pfam" id="PF14067">
    <property type="entry name" value="LssY_C"/>
    <property type="match status" value="1"/>
</dbReference>
<evidence type="ECO:0000313" key="3">
    <source>
        <dbReference type="EMBL" id="ODR96302.1"/>
    </source>
</evidence>
<dbReference type="InterPro" id="IPR025902">
    <property type="entry name" value="LssY-like-C_dom"/>
</dbReference>
<evidence type="ECO:0000259" key="2">
    <source>
        <dbReference type="Pfam" id="PF14067"/>
    </source>
</evidence>
<sequence>MRLVILILQRLVVLGLGAVGIWLIVNVFQWVDGELPSVLALAATYALAAYVILPYIVRMGLMVLRHKHVPSFTITGDGLPGDPVNLALEGTFDELRAAFAKAGWHEADPLTLSSSWGMVRAFVLNASYPKAPFSTLYLFGRGQDIGFQKPIGNSPRKRHHVRFWAKCLTEAQTVDDVFWHGTNRPDTRERVLWVGAGTKDTGFSLTRLTFQITHATDSDTNAERDFIMAELSRHGTIGVVDLYEAGEELGAGKVNHYVTDGIIAVAPLTAEAAPPVA</sequence>
<evidence type="ECO:0000313" key="4">
    <source>
        <dbReference type="Proteomes" id="UP000094172"/>
    </source>
</evidence>
<reference evidence="3 4" key="1">
    <citation type="journal article" date="2016" name="Environ. Microbiol.">
        <title>New Methyloceanibacter diversity from North Sea sediments includes methanotroph containing solely the soluble methane monooxygenase.</title>
        <authorList>
            <person name="Vekeman B."/>
            <person name="Kerckhof F.M."/>
            <person name="Cremers G."/>
            <person name="de Vos P."/>
            <person name="Vandamme P."/>
            <person name="Boon N."/>
            <person name="Op den Camp H.J."/>
            <person name="Heylen K."/>
        </authorList>
    </citation>
    <scope>NUCLEOTIDE SEQUENCE [LARGE SCALE GENOMIC DNA]</scope>
    <source>
        <strain evidence="3 4">R-67176</strain>
    </source>
</reference>
<keyword evidence="1" id="KW-1133">Transmembrane helix</keyword>